<organism evidence="2 3">
    <name type="scientific">Burkholderia thailandensis</name>
    <dbReference type="NCBI Taxonomy" id="57975"/>
    <lineage>
        <taxon>Bacteria</taxon>
        <taxon>Pseudomonadati</taxon>
        <taxon>Pseudomonadota</taxon>
        <taxon>Betaproteobacteria</taxon>
        <taxon>Burkholderiales</taxon>
        <taxon>Burkholderiaceae</taxon>
        <taxon>Burkholderia</taxon>
        <taxon>pseudomallei group</taxon>
    </lineage>
</organism>
<protein>
    <submittedName>
        <fullName evidence="2">Phosphoribosyl transferase domain protein</fullName>
    </submittedName>
</protein>
<dbReference type="GO" id="GO:0016740">
    <property type="term" value="F:transferase activity"/>
    <property type="evidence" value="ECO:0007669"/>
    <property type="project" value="UniProtKB-KW"/>
</dbReference>
<dbReference type="EMBL" id="QXCT01000002">
    <property type="protein sequence ID" value="MDW9257404.1"/>
    <property type="molecule type" value="Genomic_DNA"/>
</dbReference>
<dbReference type="AlphaFoldDB" id="A0AAW9D5Z5"/>
<keyword evidence="2" id="KW-0808">Transferase</keyword>
<evidence type="ECO:0000259" key="1">
    <source>
        <dbReference type="Pfam" id="PF00156"/>
    </source>
</evidence>
<dbReference type="InterPro" id="IPR029057">
    <property type="entry name" value="PRTase-like"/>
</dbReference>
<accession>A0AAW9D5Z5</accession>
<dbReference type="Pfam" id="PF00156">
    <property type="entry name" value="Pribosyltran"/>
    <property type="match status" value="1"/>
</dbReference>
<name>A0AAW9D5Z5_BURTH</name>
<proteinExistence type="predicted"/>
<dbReference type="KEGG" id="btha:DR62_1824"/>
<dbReference type="Proteomes" id="UP001272137">
    <property type="component" value="Unassembled WGS sequence"/>
</dbReference>
<feature type="domain" description="Phosphoribosyltransferase" evidence="1">
    <location>
        <begin position="9"/>
        <end position="190"/>
    </location>
</feature>
<sequence length="232" mass="24588">MDDYFRDRVDAGRQLAAHLADYANRDDVVVLALPRGGVPVAFEVAKALRAPLDVLIVRKLGAPGNPELAMGAIAAGGIVLLEQSVLHAMRVTDRELADTIERERGELARREAAYRDGRAPPAVEGRTVIVVDDGIATGSTMLAALEAVRARKPAKLVAAVPVASPSSAQKVKAAADAIVCVMRPDWLMGIGQFYRNFDQTSDDEVCALLERARGWAQAGGKNAPPAQAGADD</sequence>
<dbReference type="Gene3D" id="3.40.50.2020">
    <property type="match status" value="1"/>
</dbReference>
<dbReference type="SUPFAM" id="SSF53271">
    <property type="entry name" value="PRTase-like"/>
    <property type="match status" value="1"/>
</dbReference>
<dbReference type="RefSeq" id="WP_009903051.1">
    <property type="nucleotide sequence ID" value="NZ_CP008914.2"/>
</dbReference>
<comment type="caution">
    <text evidence="2">The sequence shown here is derived from an EMBL/GenBank/DDBJ whole genome shotgun (WGS) entry which is preliminary data.</text>
</comment>
<reference evidence="2" key="1">
    <citation type="submission" date="2018-08" db="EMBL/GenBank/DDBJ databases">
        <title>Identification of Burkholderia cepacia strains that express a Burkholderia pseudomallei-like capsular polysaccharide.</title>
        <authorList>
            <person name="Burtnick M.N."/>
            <person name="Vongsouvath M."/>
            <person name="Newton P."/>
            <person name="Wuthiekanun V."/>
            <person name="Limmathurotsakul D."/>
            <person name="Brett P.J."/>
            <person name="Chantratita N."/>
            <person name="Dance D.A."/>
        </authorList>
    </citation>
    <scope>NUCLEOTIDE SEQUENCE</scope>
    <source>
        <strain evidence="2">SBXCC001</strain>
    </source>
</reference>
<gene>
    <name evidence="2" type="ORF">C7S16_2833</name>
</gene>
<dbReference type="CDD" id="cd06223">
    <property type="entry name" value="PRTases_typeI"/>
    <property type="match status" value="1"/>
</dbReference>
<dbReference type="Gene3D" id="3.30.1310.20">
    <property type="entry name" value="PRTase-like"/>
    <property type="match status" value="1"/>
</dbReference>
<evidence type="ECO:0000313" key="2">
    <source>
        <dbReference type="EMBL" id="MDW9257404.1"/>
    </source>
</evidence>
<evidence type="ECO:0000313" key="3">
    <source>
        <dbReference type="Proteomes" id="UP001272137"/>
    </source>
</evidence>
<dbReference type="InterPro" id="IPR000836">
    <property type="entry name" value="PRTase_dom"/>
</dbReference>